<keyword evidence="3" id="KW-1185">Reference proteome</keyword>
<dbReference type="Proteomes" id="UP000325295">
    <property type="component" value="Chromosome"/>
</dbReference>
<dbReference type="EMBL" id="CP043939">
    <property type="protein sequence ID" value="QER67271.1"/>
    <property type="molecule type" value="Genomic_DNA"/>
</dbReference>
<evidence type="ECO:0000313" key="3">
    <source>
        <dbReference type="Proteomes" id="UP000325295"/>
    </source>
</evidence>
<evidence type="ECO:0000256" key="1">
    <source>
        <dbReference type="SAM" id="Coils"/>
    </source>
</evidence>
<reference evidence="2 3" key="1">
    <citation type="submission" date="2019-09" db="EMBL/GenBank/DDBJ databases">
        <title>Complete Genome Sequence of Lactobacillus nenjiangensis SH-Y15, isolated from sauerkraut.</title>
        <authorList>
            <person name="Yang H."/>
        </authorList>
    </citation>
    <scope>NUCLEOTIDE SEQUENCE [LARGE SCALE GENOMIC DNA]</scope>
    <source>
        <strain evidence="2 3">SH-Y15</strain>
    </source>
</reference>
<gene>
    <name evidence="2" type="ORF">F0161_04990</name>
</gene>
<proteinExistence type="predicted"/>
<protein>
    <submittedName>
        <fullName evidence="2">Uncharacterized protein</fullName>
    </submittedName>
</protein>
<organism evidence="2 3">
    <name type="scientific">Paucilactobacillus nenjiangensis</name>
    <dbReference type="NCBI Taxonomy" id="1296540"/>
    <lineage>
        <taxon>Bacteria</taxon>
        <taxon>Bacillati</taxon>
        <taxon>Bacillota</taxon>
        <taxon>Bacilli</taxon>
        <taxon>Lactobacillales</taxon>
        <taxon>Lactobacillaceae</taxon>
        <taxon>Paucilactobacillus</taxon>
    </lineage>
</organism>
<evidence type="ECO:0000313" key="2">
    <source>
        <dbReference type="EMBL" id="QER67271.1"/>
    </source>
</evidence>
<feature type="coiled-coil region" evidence="1">
    <location>
        <begin position="22"/>
        <end position="56"/>
    </location>
</feature>
<dbReference type="RefSeq" id="WP_150203904.1">
    <property type="nucleotide sequence ID" value="NZ_CAUQTN010000119.1"/>
</dbReference>
<dbReference type="OrthoDB" id="9929286at2"/>
<dbReference type="AlphaFoldDB" id="A0A5P1X472"/>
<accession>A0A5P1X472</accession>
<sequence length="78" mass="8976">MKKIFAPFTSFVNDIKQLVKASTNLSKSLHNLNDKMAEAQRTIDSINQSVEDFNHKNEVPLKRIAEAQARIEKETEKF</sequence>
<dbReference type="SUPFAM" id="SSF57997">
    <property type="entry name" value="Tropomyosin"/>
    <property type="match status" value="1"/>
</dbReference>
<dbReference type="KEGG" id="lnn:F0161_04990"/>
<keyword evidence="1" id="KW-0175">Coiled coil</keyword>
<name>A0A5P1X472_9LACO</name>